<proteinExistence type="predicted"/>
<evidence type="ECO:0000313" key="1">
    <source>
        <dbReference type="EMBL" id="GFO41469.1"/>
    </source>
</evidence>
<comment type="caution">
    <text evidence="1">The sequence shown here is derived from an EMBL/GenBank/DDBJ whole genome shotgun (WGS) entry which is preliminary data.</text>
</comment>
<reference evidence="1 2" key="1">
    <citation type="journal article" date="2021" name="Elife">
        <title>Chloroplast acquisition without the gene transfer in kleptoplastic sea slugs, Plakobranchus ocellatus.</title>
        <authorList>
            <person name="Maeda T."/>
            <person name="Takahashi S."/>
            <person name="Yoshida T."/>
            <person name="Shimamura S."/>
            <person name="Takaki Y."/>
            <person name="Nagai Y."/>
            <person name="Toyoda A."/>
            <person name="Suzuki Y."/>
            <person name="Arimoto A."/>
            <person name="Ishii H."/>
            <person name="Satoh N."/>
            <person name="Nishiyama T."/>
            <person name="Hasebe M."/>
            <person name="Maruyama T."/>
            <person name="Minagawa J."/>
            <person name="Obokata J."/>
            <person name="Shigenobu S."/>
        </authorList>
    </citation>
    <scope>NUCLEOTIDE SEQUENCE [LARGE SCALE GENOMIC DNA]</scope>
</reference>
<dbReference type="AlphaFoldDB" id="A0AAV4DB70"/>
<dbReference type="EMBL" id="BLXT01007695">
    <property type="protein sequence ID" value="GFO41469.1"/>
    <property type="molecule type" value="Genomic_DNA"/>
</dbReference>
<protein>
    <submittedName>
        <fullName evidence="1">Uncharacterized protein</fullName>
    </submittedName>
</protein>
<dbReference type="Proteomes" id="UP000735302">
    <property type="component" value="Unassembled WGS sequence"/>
</dbReference>
<organism evidence="1 2">
    <name type="scientific">Plakobranchus ocellatus</name>
    <dbReference type="NCBI Taxonomy" id="259542"/>
    <lineage>
        <taxon>Eukaryota</taxon>
        <taxon>Metazoa</taxon>
        <taxon>Spiralia</taxon>
        <taxon>Lophotrochozoa</taxon>
        <taxon>Mollusca</taxon>
        <taxon>Gastropoda</taxon>
        <taxon>Heterobranchia</taxon>
        <taxon>Euthyneura</taxon>
        <taxon>Panpulmonata</taxon>
        <taxon>Sacoglossa</taxon>
        <taxon>Placobranchoidea</taxon>
        <taxon>Plakobranchidae</taxon>
        <taxon>Plakobranchus</taxon>
    </lineage>
</organism>
<sequence>MYSTGGTDIATRILNRIYSTGETYIITKILNRIYSTGETYTFTKILNRIYITVYSNKVISDARALRLAMTAGARISYKDVPADFRTGWLSPELPTPEQKYEESG</sequence>
<evidence type="ECO:0000313" key="2">
    <source>
        <dbReference type="Proteomes" id="UP000735302"/>
    </source>
</evidence>
<keyword evidence="2" id="KW-1185">Reference proteome</keyword>
<name>A0AAV4DB70_9GAST</name>
<accession>A0AAV4DB70</accession>
<gene>
    <name evidence="1" type="ORF">PoB_006797400</name>
</gene>